<name>A0A1J5PB71_9ZZZZ</name>
<dbReference type="EMBL" id="MLJW01005298">
    <property type="protein sequence ID" value="OIQ68458.1"/>
    <property type="molecule type" value="Genomic_DNA"/>
</dbReference>
<evidence type="ECO:0000313" key="1">
    <source>
        <dbReference type="EMBL" id="OIQ68458.1"/>
    </source>
</evidence>
<reference evidence="1" key="1">
    <citation type="submission" date="2016-10" db="EMBL/GenBank/DDBJ databases">
        <title>Sequence of Gallionella enrichment culture.</title>
        <authorList>
            <person name="Poehlein A."/>
            <person name="Muehling M."/>
            <person name="Daniel R."/>
        </authorList>
    </citation>
    <scope>NUCLEOTIDE SEQUENCE</scope>
</reference>
<accession>A0A1J5PB71</accession>
<sequence length="228" mass="24652">MQAAGVFPSPAGLWHWGHEVGIGFRRHVPTSELISALLPACNARITGRGIQLANRTYGSPEVERRKWIDVARNYGASDLPIHYFPGTVAKLWTPDMDGTGMLELQLSDQSTASPELTFDEVTDAYVYAQARRGDVEHQRTLLRLAARQRRKDTVNAASALTAEAVGRAPGATPTLTEARQMEIAIAANAHPPAPQVPDDGGSPAVDAGDEAYLEAMRAILGTMRDEEP</sequence>
<protein>
    <submittedName>
        <fullName evidence="1">Uncharacterized protein</fullName>
    </submittedName>
</protein>
<dbReference type="AlphaFoldDB" id="A0A1J5PB71"/>
<organism evidence="1">
    <name type="scientific">mine drainage metagenome</name>
    <dbReference type="NCBI Taxonomy" id="410659"/>
    <lineage>
        <taxon>unclassified sequences</taxon>
        <taxon>metagenomes</taxon>
        <taxon>ecological metagenomes</taxon>
    </lineage>
</organism>
<comment type="caution">
    <text evidence="1">The sequence shown here is derived from an EMBL/GenBank/DDBJ whole genome shotgun (WGS) entry which is preliminary data.</text>
</comment>
<gene>
    <name evidence="1" type="ORF">GALL_499490</name>
</gene>
<proteinExistence type="predicted"/>